<reference evidence="1 2" key="1">
    <citation type="submission" date="2021-11" db="EMBL/GenBank/DDBJ databases">
        <authorList>
            <person name="Oh E.-T."/>
            <person name="Kim S.-B."/>
        </authorList>
    </citation>
    <scope>NUCLEOTIDE SEQUENCE [LARGE SCALE GENOMIC DNA]</scope>
    <source>
        <strain evidence="1 2">MMS20-SJTN17</strain>
    </source>
</reference>
<sequence length="75" mass="8380">MMSMSLASLYRLAVFHPLEFVRQRAQARSAPGAREHVSADDPERLERIARYARAGYFNIAVTADTCQIIGEIAPD</sequence>
<proteinExistence type="predicted"/>
<gene>
    <name evidence="1" type="ORF">LJ655_25710</name>
</gene>
<name>A0ABS8KKH4_9BURK</name>
<accession>A0ABS8KKH4</accession>
<evidence type="ECO:0000313" key="1">
    <source>
        <dbReference type="EMBL" id="MCC8405230.1"/>
    </source>
</evidence>
<organism evidence="1 2">
    <name type="scientific">Paraburkholderia translucens</name>
    <dbReference type="NCBI Taxonomy" id="2886945"/>
    <lineage>
        <taxon>Bacteria</taxon>
        <taxon>Pseudomonadati</taxon>
        <taxon>Pseudomonadota</taxon>
        <taxon>Betaproteobacteria</taxon>
        <taxon>Burkholderiales</taxon>
        <taxon>Burkholderiaceae</taxon>
        <taxon>Paraburkholderia</taxon>
    </lineage>
</organism>
<comment type="caution">
    <text evidence="1">The sequence shown here is derived from an EMBL/GenBank/DDBJ whole genome shotgun (WGS) entry which is preliminary data.</text>
</comment>
<evidence type="ECO:0000313" key="2">
    <source>
        <dbReference type="Proteomes" id="UP001430614"/>
    </source>
</evidence>
<dbReference type="Proteomes" id="UP001430614">
    <property type="component" value="Unassembled WGS sequence"/>
</dbReference>
<keyword evidence="2" id="KW-1185">Reference proteome</keyword>
<dbReference type="EMBL" id="JAJITC010000018">
    <property type="protein sequence ID" value="MCC8405230.1"/>
    <property type="molecule type" value="Genomic_DNA"/>
</dbReference>
<dbReference type="RefSeq" id="WP_230564007.1">
    <property type="nucleotide sequence ID" value="NZ_JAJITC010000018.1"/>
</dbReference>
<protein>
    <submittedName>
        <fullName evidence="1">Uncharacterized protein</fullName>
    </submittedName>
</protein>